<dbReference type="PANTHER" id="PTHR33065:SF126">
    <property type="entry name" value="DUF6598 DOMAIN-CONTAINING PROTEIN"/>
    <property type="match status" value="1"/>
</dbReference>
<dbReference type="Pfam" id="PF20241">
    <property type="entry name" value="DUF6598"/>
    <property type="match status" value="1"/>
</dbReference>
<dbReference type="AlphaFoldDB" id="A0AAD8QDT2"/>
<reference evidence="3" key="1">
    <citation type="submission" date="2023-07" db="EMBL/GenBank/DDBJ databases">
        <title>A chromosome-level genome assembly of Lolium multiflorum.</title>
        <authorList>
            <person name="Chen Y."/>
            <person name="Copetti D."/>
            <person name="Kolliker R."/>
            <person name="Studer B."/>
        </authorList>
    </citation>
    <scope>NUCLEOTIDE SEQUENCE</scope>
    <source>
        <strain evidence="3">02402/16</strain>
        <tissue evidence="3">Leaf</tissue>
    </source>
</reference>
<evidence type="ECO:0000256" key="1">
    <source>
        <dbReference type="SAM" id="MobiDB-lite"/>
    </source>
</evidence>
<gene>
    <name evidence="3" type="ORF">QYE76_017998</name>
</gene>
<keyword evidence="4" id="KW-1185">Reference proteome</keyword>
<feature type="region of interest" description="Disordered" evidence="1">
    <location>
        <begin position="1"/>
        <end position="22"/>
    </location>
</feature>
<dbReference type="Proteomes" id="UP001231189">
    <property type="component" value="Unassembled WGS sequence"/>
</dbReference>
<evidence type="ECO:0000259" key="2">
    <source>
        <dbReference type="Pfam" id="PF20241"/>
    </source>
</evidence>
<dbReference type="PANTHER" id="PTHR33065">
    <property type="entry name" value="OS07G0486400 PROTEIN"/>
    <property type="match status" value="1"/>
</dbReference>
<accession>A0AAD8QDT2</accession>
<feature type="compositionally biased region" description="Acidic residues" evidence="1">
    <location>
        <begin position="13"/>
        <end position="22"/>
    </location>
</feature>
<comment type="caution">
    <text evidence="3">The sequence shown here is derived from an EMBL/GenBank/DDBJ whole genome shotgun (WGS) entry which is preliminary data.</text>
</comment>
<protein>
    <recommendedName>
        <fullName evidence="2">DUF6598 domain-containing protein</fullName>
    </recommendedName>
</protein>
<proteinExistence type="predicted"/>
<organism evidence="3 4">
    <name type="scientific">Lolium multiflorum</name>
    <name type="common">Italian ryegrass</name>
    <name type="synonym">Lolium perenne subsp. multiflorum</name>
    <dbReference type="NCBI Taxonomy" id="4521"/>
    <lineage>
        <taxon>Eukaryota</taxon>
        <taxon>Viridiplantae</taxon>
        <taxon>Streptophyta</taxon>
        <taxon>Embryophyta</taxon>
        <taxon>Tracheophyta</taxon>
        <taxon>Spermatophyta</taxon>
        <taxon>Magnoliopsida</taxon>
        <taxon>Liliopsida</taxon>
        <taxon>Poales</taxon>
        <taxon>Poaceae</taxon>
        <taxon>BOP clade</taxon>
        <taxon>Pooideae</taxon>
        <taxon>Poodae</taxon>
        <taxon>Poeae</taxon>
        <taxon>Poeae Chloroplast Group 2 (Poeae type)</taxon>
        <taxon>Loliodinae</taxon>
        <taxon>Loliinae</taxon>
        <taxon>Lolium</taxon>
    </lineage>
</organism>
<sequence length="446" mass="49112">MDRSCESKSLFTDPEEGEEDEATMELLEELSTAGFELYKPTMDNAGDDDESIPAWVLALVGEGAATVDSSPATEEEPAVVDSELASRMEEAEDVVDSGRSAMEMAMEMSAEEEEFASYRSDWESRWGTDGWGYFCDMTTVSSMQYTHLTPSVIRRAEGIVDATLQIFSIKLAEIKGGLEWPLSVYGVVAARDAVDHNRNLLFCRHRRCSQKIKQDDPFLRLTGPSRAIVLTVMEPVVFEIQLKVQGKTASEDRALISATSDYTRVGRGRGVRTICFENCFCTAEICVERVSETVQATIFGVRVVKGGSEPFEYGCRVACHSPSGAFKLIDGKVTYVASSTSPQVVLFDSRCRGMLKGFDGYYIDLSRQVVSVELEGSLKVVVDAYSSSGDIAAQGHVSFTPETCNVSRERFYVGDAQVEVSVAWSLLVSDKRDIALEGWVSEFSTM</sequence>
<evidence type="ECO:0000313" key="3">
    <source>
        <dbReference type="EMBL" id="KAK1600787.1"/>
    </source>
</evidence>
<dbReference type="InterPro" id="IPR046533">
    <property type="entry name" value="DUF6598"/>
</dbReference>
<feature type="domain" description="DUF6598" evidence="2">
    <location>
        <begin position="163"/>
        <end position="422"/>
    </location>
</feature>
<evidence type="ECO:0000313" key="4">
    <source>
        <dbReference type="Proteomes" id="UP001231189"/>
    </source>
</evidence>
<dbReference type="EMBL" id="JAUUTY010000566">
    <property type="protein sequence ID" value="KAK1600787.1"/>
    <property type="molecule type" value="Genomic_DNA"/>
</dbReference>
<name>A0AAD8QDT2_LOLMU</name>